<dbReference type="AlphaFoldDB" id="A0AAV3FGQ5"/>
<feature type="coiled-coil region" evidence="1">
    <location>
        <begin position="100"/>
        <end position="202"/>
    </location>
</feature>
<evidence type="ECO:0000313" key="2">
    <source>
        <dbReference type="EMBL" id="EIA18472.1"/>
    </source>
</evidence>
<sequence>MVGVNRTYNCKKCGGVLFRLNKLNGGMQIICENCSKTKDVVEFDKYTSFFSNCKTCGDNLVKVSVKVLNNFEEHMIPKCSKCKNEIEKVKIDDNRNIIDLETYKTLIDKYEREILKDKLEELEYSKENLEKENYRLEEENYNLENEVERLKRKLNCKIDTISELKKEIEGFKCNIEEKDRIISSLTDELESKQFKVEDLEFELKNLRYR</sequence>
<dbReference type="RefSeq" id="WP_003480072.1">
    <property type="nucleotide sequence ID" value="NZ_CM001477.1"/>
</dbReference>
<keyword evidence="1" id="KW-0175">Coiled coil</keyword>
<organism evidence="2 3">
    <name type="scientific">Clostridium perfringens F262</name>
    <dbReference type="NCBI Taxonomy" id="883064"/>
    <lineage>
        <taxon>Bacteria</taxon>
        <taxon>Bacillati</taxon>
        <taxon>Bacillota</taxon>
        <taxon>Clostridia</taxon>
        <taxon>Eubacteriales</taxon>
        <taxon>Clostridiaceae</taxon>
        <taxon>Clostridium</taxon>
    </lineage>
</organism>
<accession>A0AAV3FGQ5</accession>
<dbReference type="Proteomes" id="UP000005358">
    <property type="component" value="Chromosome"/>
</dbReference>
<proteinExistence type="predicted"/>
<evidence type="ECO:0000313" key="3">
    <source>
        <dbReference type="Proteomes" id="UP000005358"/>
    </source>
</evidence>
<reference evidence="2 3" key="1">
    <citation type="journal article" date="2012" name="PLoS ONE">
        <title>Genome Sequencing and Analysis of a Type A Clostridium perfringens Isolate from a Case of Bovine Clostridial Abomasitis.</title>
        <authorList>
            <person name="Nowell V.J."/>
            <person name="Kropinski A.M."/>
            <person name="Songer J.G."/>
            <person name="Macinnes J.I."/>
            <person name="Parreira V.R."/>
            <person name="Prescott J.F."/>
        </authorList>
    </citation>
    <scope>NUCLEOTIDE SEQUENCE [LARGE SCALE GENOMIC DNA]</scope>
    <source>
        <strain evidence="2 3">F262</strain>
    </source>
</reference>
<protein>
    <recommendedName>
        <fullName evidence="4">Chromosome partition protein Smc</fullName>
    </recommendedName>
</protein>
<name>A0AAV3FGQ5_CLOPF</name>
<gene>
    <name evidence="2" type="ORF">HA1_01807</name>
</gene>
<evidence type="ECO:0000256" key="1">
    <source>
        <dbReference type="SAM" id="Coils"/>
    </source>
</evidence>
<evidence type="ECO:0008006" key="4">
    <source>
        <dbReference type="Google" id="ProtNLM"/>
    </source>
</evidence>
<comment type="caution">
    <text evidence="2">The sequence shown here is derived from an EMBL/GenBank/DDBJ whole genome shotgun (WGS) entry which is preliminary data.</text>
</comment>
<dbReference type="EMBL" id="AFES01000011">
    <property type="protein sequence ID" value="EIA18472.1"/>
    <property type="molecule type" value="Genomic_DNA"/>
</dbReference>